<evidence type="ECO:0000256" key="4">
    <source>
        <dbReference type="ARBA" id="ARBA00022679"/>
    </source>
</evidence>
<feature type="transmembrane region" description="Helical" evidence="8">
    <location>
        <begin position="229"/>
        <end position="253"/>
    </location>
</feature>
<dbReference type="EC" id="2.4.-.-" evidence="10"/>
<evidence type="ECO:0000256" key="1">
    <source>
        <dbReference type="ARBA" id="ARBA00004651"/>
    </source>
</evidence>
<dbReference type="InterPro" id="IPR050297">
    <property type="entry name" value="LipidA_mod_glycosyltrf_83"/>
</dbReference>
<keyword evidence="11" id="KW-1185">Reference proteome</keyword>
<evidence type="ECO:0000313" key="10">
    <source>
        <dbReference type="EMBL" id="MEU1951316.1"/>
    </source>
</evidence>
<comment type="caution">
    <text evidence="10">The sequence shown here is derived from an EMBL/GenBank/DDBJ whole genome shotgun (WGS) entry which is preliminary data.</text>
</comment>
<accession>A0ABV2WKA2</accession>
<name>A0ABV2WKA2_9NOCA</name>
<evidence type="ECO:0000256" key="6">
    <source>
        <dbReference type="ARBA" id="ARBA00022989"/>
    </source>
</evidence>
<keyword evidence="2" id="KW-1003">Cell membrane</keyword>
<dbReference type="GO" id="GO:0016757">
    <property type="term" value="F:glycosyltransferase activity"/>
    <property type="evidence" value="ECO:0007669"/>
    <property type="project" value="UniProtKB-KW"/>
</dbReference>
<dbReference type="RefSeq" id="WP_356955329.1">
    <property type="nucleotide sequence ID" value="NZ_JBEYBD010000003.1"/>
</dbReference>
<keyword evidence="6 8" id="KW-1133">Transmembrane helix</keyword>
<keyword evidence="4 10" id="KW-0808">Transferase</keyword>
<gene>
    <name evidence="10" type="ORF">ABZ510_05590</name>
</gene>
<evidence type="ECO:0000313" key="11">
    <source>
        <dbReference type="Proteomes" id="UP001550628"/>
    </source>
</evidence>
<dbReference type="PANTHER" id="PTHR33908:SF11">
    <property type="entry name" value="MEMBRANE PROTEIN"/>
    <property type="match status" value="1"/>
</dbReference>
<reference evidence="10 11" key="1">
    <citation type="submission" date="2024-06" db="EMBL/GenBank/DDBJ databases">
        <title>The Natural Products Discovery Center: Release of the First 8490 Sequenced Strains for Exploring Actinobacteria Biosynthetic Diversity.</title>
        <authorList>
            <person name="Kalkreuter E."/>
            <person name="Kautsar S.A."/>
            <person name="Yang D."/>
            <person name="Bader C.D."/>
            <person name="Teijaro C.N."/>
            <person name="Fluegel L."/>
            <person name="Davis C.M."/>
            <person name="Simpson J.R."/>
            <person name="Lauterbach L."/>
            <person name="Steele A.D."/>
            <person name="Gui C."/>
            <person name="Meng S."/>
            <person name="Li G."/>
            <person name="Viehrig K."/>
            <person name="Ye F."/>
            <person name="Su P."/>
            <person name="Kiefer A.F."/>
            <person name="Nichols A."/>
            <person name="Cepeda A.J."/>
            <person name="Yan W."/>
            <person name="Fan B."/>
            <person name="Jiang Y."/>
            <person name="Adhikari A."/>
            <person name="Zheng C.-J."/>
            <person name="Schuster L."/>
            <person name="Cowan T.M."/>
            <person name="Smanski M.J."/>
            <person name="Chevrette M.G."/>
            <person name="De Carvalho L.P.S."/>
            <person name="Shen B."/>
        </authorList>
    </citation>
    <scope>NUCLEOTIDE SEQUENCE [LARGE SCALE GENOMIC DNA]</scope>
    <source>
        <strain evidence="10 11">NPDC019708</strain>
    </source>
</reference>
<feature type="transmembrane region" description="Helical" evidence="8">
    <location>
        <begin position="181"/>
        <end position="202"/>
    </location>
</feature>
<proteinExistence type="predicted"/>
<sequence>MYWVAGVFAVLLAGCADRYGYHRDEMYFLAAGRRLDWGYADQPPLVPLLARAMAAIDADSLVVLRLPAIVAATAVIVCTGWAARELGGSRAAQTLAAAAAASSALLLGGGHQLGTVIFDLAVWSAVVVTVLRLLRPESDRRWWLLAGVLAGIGLQNKTLLALPLLVLACAFLLLGPRKLFVTRYFPVALVIAAVIWAPNLWWQMRNGLPQLEMSRAIAGGSSGTSDGPAAFVLLQFGLMGPLMVVLWGAGLWWLARQQRCRAFALTYVLLFVAYLTAGGKAYYLGGMYPVLLAAGATALVPALTRTRARLAATAAVVALNAAVSAVLFLPVLPVAALRDSPILALNYDAGETVGWPRFADRIAEARARSAPDAEILTANYGEAAAIERFGASYDLPVPRSGHNAYWWWGPPADARPILTVGLTRAEVARFCADSAPESAGRIDNGLGIDNDEQGAAMYVCRTVRAPWAQLWPAQRQLG</sequence>
<comment type="subcellular location">
    <subcellularLocation>
        <location evidence="1">Cell membrane</location>
        <topology evidence="1">Multi-pass membrane protein</topology>
    </subcellularLocation>
</comment>
<evidence type="ECO:0000256" key="8">
    <source>
        <dbReference type="SAM" id="Phobius"/>
    </source>
</evidence>
<feature type="transmembrane region" description="Helical" evidence="8">
    <location>
        <begin position="62"/>
        <end position="83"/>
    </location>
</feature>
<dbReference type="Pfam" id="PF13231">
    <property type="entry name" value="PMT_2"/>
    <property type="match status" value="1"/>
</dbReference>
<keyword evidence="5 8" id="KW-0812">Transmembrane</keyword>
<dbReference type="PANTHER" id="PTHR33908">
    <property type="entry name" value="MANNOSYLTRANSFERASE YKCB-RELATED"/>
    <property type="match status" value="1"/>
</dbReference>
<feature type="transmembrane region" description="Helical" evidence="8">
    <location>
        <begin position="310"/>
        <end position="332"/>
    </location>
</feature>
<feature type="domain" description="Glycosyltransferase RgtA/B/C/D-like" evidence="9">
    <location>
        <begin position="41"/>
        <end position="202"/>
    </location>
</feature>
<feature type="transmembrane region" description="Helical" evidence="8">
    <location>
        <begin position="260"/>
        <end position="277"/>
    </location>
</feature>
<feature type="transmembrane region" description="Helical" evidence="8">
    <location>
        <begin position="142"/>
        <end position="174"/>
    </location>
</feature>
<evidence type="ECO:0000256" key="7">
    <source>
        <dbReference type="ARBA" id="ARBA00023136"/>
    </source>
</evidence>
<dbReference type="Proteomes" id="UP001550628">
    <property type="component" value="Unassembled WGS sequence"/>
</dbReference>
<feature type="transmembrane region" description="Helical" evidence="8">
    <location>
        <begin position="283"/>
        <end position="303"/>
    </location>
</feature>
<evidence type="ECO:0000256" key="2">
    <source>
        <dbReference type="ARBA" id="ARBA00022475"/>
    </source>
</evidence>
<dbReference type="InterPro" id="IPR038731">
    <property type="entry name" value="RgtA/B/C-like"/>
</dbReference>
<dbReference type="EMBL" id="JBEYBF010000002">
    <property type="protein sequence ID" value="MEU1951316.1"/>
    <property type="molecule type" value="Genomic_DNA"/>
</dbReference>
<evidence type="ECO:0000259" key="9">
    <source>
        <dbReference type="Pfam" id="PF13231"/>
    </source>
</evidence>
<protein>
    <submittedName>
        <fullName evidence="10">Glycosyltransferase family 39 protein</fullName>
        <ecNumber evidence="10">2.4.-.-</ecNumber>
    </submittedName>
</protein>
<evidence type="ECO:0000256" key="3">
    <source>
        <dbReference type="ARBA" id="ARBA00022676"/>
    </source>
</evidence>
<keyword evidence="3 10" id="KW-0328">Glycosyltransferase</keyword>
<evidence type="ECO:0000256" key="5">
    <source>
        <dbReference type="ARBA" id="ARBA00022692"/>
    </source>
</evidence>
<organism evidence="10 11">
    <name type="scientific">Nocardia rhamnosiphila</name>
    <dbReference type="NCBI Taxonomy" id="426716"/>
    <lineage>
        <taxon>Bacteria</taxon>
        <taxon>Bacillati</taxon>
        <taxon>Actinomycetota</taxon>
        <taxon>Actinomycetes</taxon>
        <taxon>Mycobacteriales</taxon>
        <taxon>Nocardiaceae</taxon>
        <taxon>Nocardia</taxon>
    </lineage>
</organism>
<keyword evidence="7 8" id="KW-0472">Membrane</keyword>